<dbReference type="EMBL" id="BPLR01004563">
    <property type="protein sequence ID" value="GIX95791.1"/>
    <property type="molecule type" value="Genomic_DNA"/>
</dbReference>
<reference evidence="1 2" key="1">
    <citation type="submission" date="2021-06" db="EMBL/GenBank/DDBJ databases">
        <title>Caerostris extrusa draft genome.</title>
        <authorList>
            <person name="Kono N."/>
            <person name="Arakawa K."/>
        </authorList>
    </citation>
    <scope>NUCLEOTIDE SEQUENCE [LARGE SCALE GENOMIC DNA]</scope>
</reference>
<keyword evidence="2" id="KW-1185">Reference proteome</keyword>
<evidence type="ECO:0000313" key="2">
    <source>
        <dbReference type="Proteomes" id="UP001054945"/>
    </source>
</evidence>
<sequence>MIHSLSACKRERERAFCCWQGGLDKHESESILSHSARGIANSDRSLLCLIRSVWLALKPTFKCTRHWGGAVKITTCNGRSQTKSERSEPEID</sequence>
<proteinExistence type="predicted"/>
<gene>
    <name evidence="1" type="ORF">CEXT_729071</name>
</gene>
<dbReference type="AlphaFoldDB" id="A0AAV4PFB1"/>
<accession>A0AAV4PFB1</accession>
<name>A0AAV4PFB1_CAEEX</name>
<evidence type="ECO:0000313" key="1">
    <source>
        <dbReference type="EMBL" id="GIX95791.1"/>
    </source>
</evidence>
<comment type="caution">
    <text evidence="1">The sequence shown here is derived from an EMBL/GenBank/DDBJ whole genome shotgun (WGS) entry which is preliminary data.</text>
</comment>
<dbReference type="Proteomes" id="UP001054945">
    <property type="component" value="Unassembled WGS sequence"/>
</dbReference>
<organism evidence="1 2">
    <name type="scientific">Caerostris extrusa</name>
    <name type="common">Bark spider</name>
    <name type="synonym">Caerostris bankana</name>
    <dbReference type="NCBI Taxonomy" id="172846"/>
    <lineage>
        <taxon>Eukaryota</taxon>
        <taxon>Metazoa</taxon>
        <taxon>Ecdysozoa</taxon>
        <taxon>Arthropoda</taxon>
        <taxon>Chelicerata</taxon>
        <taxon>Arachnida</taxon>
        <taxon>Araneae</taxon>
        <taxon>Araneomorphae</taxon>
        <taxon>Entelegynae</taxon>
        <taxon>Araneoidea</taxon>
        <taxon>Araneidae</taxon>
        <taxon>Caerostris</taxon>
    </lineage>
</organism>
<protein>
    <submittedName>
        <fullName evidence="1">Uncharacterized protein</fullName>
    </submittedName>
</protein>